<dbReference type="GO" id="GO:0005829">
    <property type="term" value="C:cytosol"/>
    <property type="evidence" value="ECO:0007669"/>
    <property type="project" value="TreeGrafter"/>
</dbReference>
<dbReference type="InterPro" id="IPR044992">
    <property type="entry name" value="ChyE-like"/>
</dbReference>
<organism evidence="2">
    <name type="scientific">marine metagenome</name>
    <dbReference type="NCBI Taxonomy" id="408172"/>
    <lineage>
        <taxon>unclassified sequences</taxon>
        <taxon>metagenomes</taxon>
        <taxon>ecological metagenomes</taxon>
    </lineage>
</organism>
<protein>
    <recommendedName>
        <fullName evidence="1">Glutamine amidotransferase domain-containing protein</fullName>
    </recommendedName>
</protein>
<dbReference type="InterPro" id="IPR017926">
    <property type="entry name" value="GATASE"/>
</dbReference>
<dbReference type="Gene3D" id="3.40.50.880">
    <property type="match status" value="1"/>
</dbReference>
<feature type="domain" description="Glutamine amidotransferase" evidence="1">
    <location>
        <begin position="94"/>
        <end position="256"/>
    </location>
</feature>
<sequence>MGVDTRVLLVDLLVERAAFGHGGNQEVIRPFAARGDVELLLVTPQMQSFEAGSKSEGGEVALCEEDVSDWDDEFPFWQSTNVELGGRDVLFRRIVMPMHEDDSRMGGWLEALGVDAVVCSGSRRNVSMWEDWMGPTASLMRASALSGRPTLGICFGHQLLCHALGATIERADSLSSGIWDLDLTAEGADDELLTSHVPDGPCVAGLFTHQDHVMTVPDSCALLSATTHNRVTAVRVHADDGSALPAWGLQFHPEAARARIERAYEWGHITEVEYSSFKGEHDGAGILESFASIVLGG</sequence>
<reference evidence="2" key="1">
    <citation type="submission" date="2018-05" db="EMBL/GenBank/DDBJ databases">
        <authorList>
            <person name="Lanie J.A."/>
            <person name="Ng W.-L."/>
            <person name="Kazmierczak K.M."/>
            <person name="Andrzejewski T.M."/>
            <person name="Davidsen T.M."/>
            <person name="Wayne K.J."/>
            <person name="Tettelin H."/>
            <person name="Glass J.I."/>
            <person name="Rusch D."/>
            <person name="Podicherti R."/>
            <person name="Tsui H.-C.T."/>
            <person name="Winkler M.E."/>
        </authorList>
    </citation>
    <scope>NUCLEOTIDE SEQUENCE</scope>
</reference>
<dbReference type="PROSITE" id="PS51273">
    <property type="entry name" value="GATASE_TYPE_1"/>
    <property type="match status" value="1"/>
</dbReference>
<dbReference type="SUPFAM" id="SSF52317">
    <property type="entry name" value="Class I glutamine amidotransferase-like"/>
    <property type="match status" value="1"/>
</dbReference>
<dbReference type="AlphaFoldDB" id="A0A382NTJ5"/>
<gene>
    <name evidence="2" type="ORF">METZ01_LOCUS317240</name>
</gene>
<dbReference type="PANTHER" id="PTHR42695">
    <property type="entry name" value="GLUTAMINE AMIDOTRANSFERASE YLR126C-RELATED"/>
    <property type="match status" value="1"/>
</dbReference>
<dbReference type="Pfam" id="PF00117">
    <property type="entry name" value="GATase"/>
    <property type="match status" value="1"/>
</dbReference>
<dbReference type="EMBL" id="UINC01102621">
    <property type="protein sequence ID" value="SVC64386.1"/>
    <property type="molecule type" value="Genomic_DNA"/>
</dbReference>
<dbReference type="PANTHER" id="PTHR42695:SF5">
    <property type="entry name" value="GLUTAMINE AMIDOTRANSFERASE YLR126C-RELATED"/>
    <property type="match status" value="1"/>
</dbReference>
<name>A0A382NTJ5_9ZZZZ</name>
<accession>A0A382NTJ5</accession>
<evidence type="ECO:0000259" key="1">
    <source>
        <dbReference type="Pfam" id="PF00117"/>
    </source>
</evidence>
<proteinExistence type="predicted"/>
<dbReference type="InterPro" id="IPR029062">
    <property type="entry name" value="Class_I_gatase-like"/>
</dbReference>
<evidence type="ECO:0000313" key="2">
    <source>
        <dbReference type="EMBL" id="SVC64386.1"/>
    </source>
</evidence>